<keyword evidence="1" id="KW-0732">Signal</keyword>
<dbReference type="Proteomes" id="UP000590740">
    <property type="component" value="Unassembled WGS sequence"/>
</dbReference>
<dbReference type="Pfam" id="PF14100">
    <property type="entry name" value="DUF6807"/>
    <property type="match status" value="1"/>
</dbReference>
<gene>
    <name evidence="2" type="ORF">HNQ65_003938</name>
</gene>
<dbReference type="EMBL" id="JACHIG010000009">
    <property type="protein sequence ID" value="MBB5034344.1"/>
    <property type="molecule type" value="Genomic_DNA"/>
</dbReference>
<feature type="signal peptide" evidence="1">
    <location>
        <begin position="1"/>
        <end position="17"/>
    </location>
</feature>
<reference evidence="2 3" key="1">
    <citation type="submission" date="2020-08" db="EMBL/GenBank/DDBJ databases">
        <title>Genomic Encyclopedia of Type Strains, Phase IV (KMG-IV): sequencing the most valuable type-strain genomes for metagenomic binning, comparative biology and taxonomic classification.</title>
        <authorList>
            <person name="Goeker M."/>
        </authorList>
    </citation>
    <scope>NUCLEOTIDE SEQUENCE [LARGE SCALE GENOMIC DNA]</scope>
    <source>
        <strain evidence="2 3">DSM 12252</strain>
    </source>
</reference>
<keyword evidence="3" id="KW-1185">Reference proteome</keyword>
<protein>
    <recommendedName>
        <fullName evidence="4">Methane oxygenase PmoA</fullName>
    </recommendedName>
</protein>
<accession>A0A7W7YDZ6</accession>
<name>A0A7W7YDZ6_9BACT</name>
<sequence>MKFAPFLFLAASLSASAFDITIADKDHVDVSAGGKVVARLMMANDLSTPEKHHETYKPYLHVFDSSGTTRLTKGHGFNFTHHRGIFLGFSKISYGGKSYDRWHMKGGDQVVTKVAPGDSSFTASIDWQGDTKDAFLTEERRFTFSTPAKPFYLGIDMTSAIKPVSGEAEMSGDPEHAGAQFRPSEKVDTKTTTYIFPGENIDAHKVKDLPWAAEIFTVEGKTFTVVILNHPDNPKDTATSAYRDYGRFGMFPKGKATPESPFKLHYQWLIAEGDVRDAAALQEAWNAFAGKNMPVPALTIKVSEQPKPKKEK</sequence>
<evidence type="ECO:0000313" key="3">
    <source>
        <dbReference type="Proteomes" id="UP000590740"/>
    </source>
</evidence>
<evidence type="ECO:0000256" key="1">
    <source>
        <dbReference type="SAM" id="SignalP"/>
    </source>
</evidence>
<comment type="caution">
    <text evidence="2">The sequence shown here is derived from an EMBL/GenBank/DDBJ whole genome shotgun (WGS) entry which is preliminary data.</text>
</comment>
<evidence type="ECO:0008006" key="4">
    <source>
        <dbReference type="Google" id="ProtNLM"/>
    </source>
</evidence>
<dbReference type="AlphaFoldDB" id="A0A7W7YDZ6"/>
<dbReference type="InterPro" id="IPR029475">
    <property type="entry name" value="DUF6807"/>
</dbReference>
<dbReference type="RefSeq" id="WP_184342063.1">
    <property type="nucleotide sequence ID" value="NZ_JACHIG010000009.1"/>
</dbReference>
<feature type="chain" id="PRO_5031466820" description="Methane oxygenase PmoA" evidence="1">
    <location>
        <begin position="18"/>
        <end position="312"/>
    </location>
</feature>
<evidence type="ECO:0000313" key="2">
    <source>
        <dbReference type="EMBL" id="MBB5034344.1"/>
    </source>
</evidence>
<proteinExistence type="predicted"/>
<organism evidence="2 3">
    <name type="scientific">Prosthecobacter vanneervenii</name>
    <dbReference type="NCBI Taxonomy" id="48466"/>
    <lineage>
        <taxon>Bacteria</taxon>
        <taxon>Pseudomonadati</taxon>
        <taxon>Verrucomicrobiota</taxon>
        <taxon>Verrucomicrobiia</taxon>
        <taxon>Verrucomicrobiales</taxon>
        <taxon>Verrucomicrobiaceae</taxon>
        <taxon>Prosthecobacter</taxon>
    </lineage>
</organism>